<proteinExistence type="predicted"/>
<name>A0A0E3RNE7_METMZ</name>
<evidence type="ECO:0000313" key="2">
    <source>
        <dbReference type="EMBL" id="AKB67854.1"/>
    </source>
</evidence>
<gene>
    <name evidence="2" type="ORF">MSMAL_1311</name>
</gene>
<dbReference type="HOGENOM" id="CLU_1032934_0_0_2"/>
<feature type="transmembrane region" description="Helical" evidence="1">
    <location>
        <begin position="48"/>
        <end position="68"/>
    </location>
</feature>
<evidence type="ECO:0000313" key="3">
    <source>
        <dbReference type="Proteomes" id="UP000033063"/>
    </source>
</evidence>
<keyword evidence="1" id="KW-0812">Transmembrane</keyword>
<sequence length="273" mass="31438">MTDKVINKLLNTNELSINFLIPFLIWSMLFAIFINVLSNILSTNIGNFQSLLIIVFLILFLVFIFIVFERRKEKKLKNLIDSSIDSKKLQGEYKGLIAFVSDNKEEGDKEKREYLEKCKKDIRNYKETRNVDEIAKIRGIGQIFRALDYHLKTGELRHCWLIYSDQSGVNVDVIKSFFEIITGNAIKPDFVKIEDPNESKHIKEIIDGIYKNLPADLKETDVIADITAGNKPMTAAMVLSCLNSNRNIEYIEQSKKNELIEVHISPKFTGLEL</sequence>
<evidence type="ECO:0000256" key="1">
    <source>
        <dbReference type="SAM" id="Phobius"/>
    </source>
</evidence>
<dbReference type="AlphaFoldDB" id="A0A0E3RNE7"/>
<feature type="transmembrane region" description="Helical" evidence="1">
    <location>
        <begin position="20"/>
        <end position="42"/>
    </location>
</feature>
<dbReference type="EMBL" id="CP009513">
    <property type="protein sequence ID" value="AKB67854.1"/>
    <property type="molecule type" value="Genomic_DNA"/>
</dbReference>
<reference evidence="2 3" key="1">
    <citation type="submission" date="2014-07" db="EMBL/GenBank/DDBJ databases">
        <title>Methanogenic archaea and the global carbon cycle.</title>
        <authorList>
            <person name="Henriksen J.R."/>
            <person name="Luke J."/>
            <person name="Reinhart S."/>
            <person name="Benedict M.N."/>
            <person name="Youngblut N.D."/>
            <person name="Metcalf M.E."/>
            <person name="Whitaker R.J."/>
            <person name="Metcalf W.W."/>
        </authorList>
    </citation>
    <scope>NUCLEOTIDE SEQUENCE [LARGE SCALE GENOMIC DNA]</scope>
    <source>
        <strain evidence="2 3">LYC</strain>
    </source>
</reference>
<dbReference type="PATRIC" id="fig|1434114.4.peg.1647"/>
<keyword evidence="1" id="KW-0472">Membrane</keyword>
<protein>
    <recommendedName>
        <fullName evidence="4">CRISPR-associated protein</fullName>
    </recommendedName>
</protein>
<organism evidence="2 3">
    <name type="scientific">Methanosarcina mazei LYC</name>
    <dbReference type="NCBI Taxonomy" id="1434114"/>
    <lineage>
        <taxon>Archaea</taxon>
        <taxon>Methanobacteriati</taxon>
        <taxon>Methanobacteriota</taxon>
        <taxon>Stenosarchaea group</taxon>
        <taxon>Methanomicrobia</taxon>
        <taxon>Methanosarcinales</taxon>
        <taxon>Methanosarcinaceae</taxon>
        <taxon>Methanosarcina</taxon>
    </lineage>
</organism>
<dbReference type="Gene3D" id="3.40.50.10770">
    <property type="entry name" value="Hypothetical protein VC1899 like domain (Restriction endonuclease-like)"/>
    <property type="match status" value="1"/>
</dbReference>
<dbReference type="Proteomes" id="UP000033063">
    <property type="component" value="Chromosome"/>
</dbReference>
<keyword evidence="1" id="KW-1133">Transmembrane helix</keyword>
<evidence type="ECO:0008006" key="4">
    <source>
        <dbReference type="Google" id="ProtNLM"/>
    </source>
</evidence>
<accession>A0A0E3RNE7</accession>